<evidence type="ECO:0000313" key="3">
    <source>
        <dbReference type="RefSeq" id="XP_022286668.1"/>
    </source>
</evidence>
<proteinExistence type="predicted"/>
<name>A0A8B8A7R4_CRAVI</name>
<evidence type="ECO:0000313" key="2">
    <source>
        <dbReference type="Proteomes" id="UP000694844"/>
    </source>
</evidence>
<dbReference type="InterPro" id="IPR016187">
    <property type="entry name" value="CTDL_fold"/>
</dbReference>
<dbReference type="Proteomes" id="UP000694844">
    <property type="component" value="Chromosome 6"/>
</dbReference>
<keyword evidence="2" id="KW-1185">Reference proteome</keyword>
<organism evidence="2 3">
    <name type="scientific">Crassostrea virginica</name>
    <name type="common">Eastern oyster</name>
    <dbReference type="NCBI Taxonomy" id="6565"/>
    <lineage>
        <taxon>Eukaryota</taxon>
        <taxon>Metazoa</taxon>
        <taxon>Spiralia</taxon>
        <taxon>Lophotrochozoa</taxon>
        <taxon>Mollusca</taxon>
        <taxon>Bivalvia</taxon>
        <taxon>Autobranchia</taxon>
        <taxon>Pteriomorphia</taxon>
        <taxon>Ostreida</taxon>
        <taxon>Ostreoidea</taxon>
        <taxon>Ostreidae</taxon>
        <taxon>Crassostrea</taxon>
    </lineage>
</organism>
<dbReference type="CDD" id="cd00037">
    <property type="entry name" value="CLECT"/>
    <property type="match status" value="2"/>
</dbReference>
<dbReference type="GeneID" id="111099609"/>
<dbReference type="SMART" id="SM00034">
    <property type="entry name" value="CLECT"/>
    <property type="match status" value="2"/>
</dbReference>
<dbReference type="InterPro" id="IPR016186">
    <property type="entry name" value="C-type_lectin-like/link_sf"/>
</dbReference>
<dbReference type="PROSITE" id="PS50041">
    <property type="entry name" value="C_TYPE_LECTIN_2"/>
    <property type="match status" value="2"/>
</dbReference>
<dbReference type="Gene3D" id="3.10.100.10">
    <property type="entry name" value="Mannose-Binding Protein A, subunit A"/>
    <property type="match status" value="2"/>
</dbReference>
<reference evidence="3" key="1">
    <citation type="submission" date="2025-08" db="UniProtKB">
        <authorList>
            <consortium name="RefSeq"/>
        </authorList>
    </citation>
    <scope>IDENTIFICATION</scope>
    <source>
        <tissue evidence="3">Whole sample</tissue>
    </source>
</reference>
<dbReference type="PANTHER" id="PTHR45710">
    <property type="entry name" value="C-TYPE LECTIN DOMAIN-CONTAINING PROTEIN 180"/>
    <property type="match status" value="1"/>
</dbReference>
<feature type="domain" description="C-type lectin" evidence="1">
    <location>
        <begin position="147"/>
        <end position="258"/>
    </location>
</feature>
<protein>
    <submittedName>
        <fullName evidence="3">Uncharacterized protein LOC111099609</fullName>
    </submittedName>
</protein>
<accession>A0A8B8A7R4</accession>
<dbReference type="RefSeq" id="XP_022286668.1">
    <property type="nucleotide sequence ID" value="XM_022430960.1"/>
</dbReference>
<dbReference type="SUPFAM" id="SSF56436">
    <property type="entry name" value="C-type lectin-like"/>
    <property type="match status" value="2"/>
</dbReference>
<dbReference type="InterPro" id="IPR050828">
    <property type="entry name" value="C-type_lectin/matrix_domain"/>
</dbReference>
<sequence>MTWSDADAYCASIGARLAKLDTDAKISIVDSDYSGGALVTHQYYIGGSVVSGATSEWQWVGGTPIDPAFQTLYSLTLTDGHCLLWDFTTRLSQYACTFALPALCEVPVTLVPQTTTTIPTTTTTQPLATTSFSCPSTYIWKPAVSLCYKNIEDTHKWSEGDVTCTASGGRLAILNTQEKLLSVKDDYNAGGVLFSEAYHIGGQFVGGVGWQWVDGTPVDPSLLNSYSISGVDGDCLFWNSLYLLIQDKCDTSERILCEQVPPVI</sequence>
<dbReference type="Pfam" id="PF00059">
    <property type="entry name" value="Lectin_C"/>
    <property type="match status" value="2"/>
</dbReference>
<dbReference type="OrthoDB" id="7357196at2759"/>
<dbReference type="KEGG" id="cvn:111099609"/>
<gene>
    <name evidence="3" type="primary">LOC111099609</name>
</gene>
<evidence type="ECO:0000259" key="1">
    <source>
        <dbReference type="PROSITE" id="PS50041"/>
    </source>
</evidence>
<dbReference type="AlphaFoldDB" id="A0A8B8A7R4"/>
<dbReference type="PANTHER" id="PTHR45710:SF26">
    <property type="entry name" value="RH26557P"/>
    <property type="match status" value="1"/>
</dbReference>
<dbReference type="InterPro" id="IPR001304">
    <property type="entry name" value="C-type_lectin-like"/>
</dbReference>
<feature type="domain" description="C-type lectin" evidence="1">
    <location>
        <begin position="1"/>
        <end position="105"/>
    </location>
</feature>